<comment type="subcellular location">
    <subcellularLocation>
        <location evidence="1">Cell outer membrane</location>
        <topology evidence="1">Multi-pass membrane protein</topology>
    </subcellularLocation>
</comment>
<evidence type="ECO:0000256" key="3">
    <source>
        <dbReference type="ARBA" id="ARBA00022452"/>
    </source>
</evidence>
<evidence type="ECO:0000256" key="7">
    <source>
        <dbReference type="ARBA" id="ARBA00023237"/>
    </source>
</evidence>
<dbReference type="Pfam" id="PF03349">
    <property type="entry name" value="Toluene_X"/>
    <property type="match status" value="1"/>
</dbReference>
<dbReference type="SUPFAM" id="SSF56935">
    <property type="entry name" value="Porins"/>
    <property type="match status" value="1"/>
</dbReference>
<dbReference type="GO" id="GO:0009279">
    <property type="term" value="C:cell outer membrane"/>
    <property type="evidence" value="ECO:0007669"/>
    <property type="project" value="UniProtKB-SubCell"/>
</dbReference>
<dbReference type="KEGG" id="bsan:CHH28_08095"/>
<accession>A0A222FIN7</accession>
<dbReference type="EMBL" id="CP022530">
    <property type="protein sequence ID" value="ASP38640.1"/>
    <property type="molecule type" value="Genomic_DNA"/>
</dbReference>
<dbReference type="Gene3D" id="2.40.160.60">
    <property type="entry name" value="Outer membrane protein transport protein (OMPP1/FadL/TodX)"/>
    <property type="match status" value="1"/>
</dbReference>
<organism evidence="9 10">
    <name type="scientific">Bacterioplanes sanyensis</name>
    <dbReference type="NCBI Taxonomy" id="1249553"/>
    <lineage>
        <taxon>Bacteria</taxon>
        <taxon>Pseudomonadati</taxon>
        <taxon>Pseudomonadota</taxon>
        <taxon>Gammaproteobacteria</taxon>
        <taxon>Oceanospirillales</taxon>
        <taxon>Oceanospirillaceae</taxon>
        <taxon>Bacterioplanes</taxon>
    </lineage>
</organism>
<keyword evidence="4" id="KW-0812">Transmembrane</keyword>
<evidence type="ECO:0000256" key="1">
    <source>
        <dbReference type="ARBA" id="ARBA00004571"/>
    </source>
</evidence>
<gene>
    <name evidence="9" type="ORF">CHH28_08095</name>
</gene>
<dbReference type="GO" id="GO:0015483">
    <property type="term" value="F:long-chain fatty acid transporting porin activity"/>
    <property type="evidence" value="ECO:0007669"/>
    <property type="project" value="TreeGrafter"/>
</dbReference>
<keyword evidence="6" id="KW-0472">Membrane</keyword>
<dbReference type="AlphaFoldDB" id="A0A222FIN7"/>
<keyword evidence="5 8" id="KW-0732">Signal</keyword>
<dbReference type="PANTHER" id="PTHR35093:SF8">
    <property type="entry name" value="OUTER MEMBRANE PROTEIN NMB0088-RELATED"/>
    <property type="match status" value="1"/>
</dbReference>
<protein>
    <recommendedName>
        <fullName evidence="11">Aromatic hydrocarbon degradation protein</fullName>
    </recommendedName>
</protein>
<evidence type="ECO:0000313" key="10">
    <source>
        <dbReference type="Proteomes" id="UP000202440"/>
    </source>
</evidence>
<evidence type="ECO:0000256" key="8">
    <source>
        <dbReference type="SAM" id="SignalP"/>
    </source>
</evidence>
<evidence type="ECO:0000256" key="4">
    <source>
        <dbReference type="ARBA" id="ARBA00022692"/>
    </source>
</evidence>
<comment type="similarity">
    <text evidence="2">Belongs to the OmpP1/FadL family.</text>
</comment>
<keyword evidence="10" id="KW-1185">Reference proteome</keyword>
<evidence type="ECO:0000256" key="2">
    <source>
        <dbReference type="ARBA" id="ARBA00008163"/>
    </source>
</evidence>
<dbReference type="Proteomes" id="UP000202440">
    <property type="component" value="Chromosome"/>
</dbReference>
<feature type="chain" id="PRO_5012149196" description="Aromatic hydrocarbon degradation protein" evidence="8">
    <location>
        <begin position="23"/>
        <end position="450"/>
    </location>
</feature>
<proteinExistence type="inferred from homology"/>
<dbReference type="InterPro" id="IPR005017">
    <property type="entry name" value="OMPP1/FadL/TodX"/>
</dbReference>
<sequence length="450" mass="47843">MDIMQRSCLTIALALAAASASGQGFYVDEQSALRLGNAFSGGAASGSDASTAYYNPAAMLLVGDEMAINLSAISVQSEFDGDATTGDGSIAIQGDDAEADNFDLLPTLYYVQQVRDGLAAGVYINAPYATGTDFGSDSVSRYQVSESNITGIDLGLALGFKATKSLDLGVSMILQYLGAKQVVAINTPALCLGQLDPATCSSLGVDPALLGSSTLDGRFEMEGDNTDVGFSVGSVYHLSEQARLGLHYRSRITHELTGSAKVSFPDGATTLVNIAGLESVTTAGSAQISTPEVLNLSYFQRHGAWSWQADLSWSKWSRYKELAIQSRNSTVAALTAEPQVYDWNESYRFAAGVDYQLSPQLTLRSGFAYDQSPIDDDNVTIDFGFADYRALSVGLSYAINDQLTVDAGFQHTLQQQRDIDQNNLQSAGARLNGEVTTDVNSAAVGVRWSL</sequence>
<evidence type="ECO:0000256" key="6">
    <source>
        <dbReference type="ARBA" id="ARBA00023136"/>
    </source>
</evidence>
<evidence type="ECO:0000256" key="5">
    <source>
        <dbReference type="ARBA" id="ARBA00022729"/>
    </source>
</evidence>
<dbReference type="PANTHER" id="PTHR35093">
    <property type="entry name" value="OUTER MEMBRANE PROTEIN NMB0088-RELATED"/>
    <property type="match status" value="1"/>
</dbReference>
<feature type="signal peptide" evidence="8">
    <location>
        <begin position="1"/>
        <end position="22"/>
    </location>
</feature>
<evidence type="ECO:0008006" key="11">
    <source>
        <dbReference type="Google" id="ProtNLM"/>
    </source>
</evidence>
<reference evidence="9 10" key="1">
    <citation type="submission" date="2017-07" db="EMBL/GenBank/DDBJ databases">
        <title>Annotated genome sequence of Bacterioplanes sanyensis isolated from Red Sea.</title>
        <authorList>
            <person name="Rehman Z.U."/>
        </authorList>
    </citation>
    <scope>NUCLEOTIDE SEQUENCE [LARGE SCALE GENOMIC DNA]</scope>
    <source>
        <strain evidence="9 10">NV9</strain>
    </source>
</reference>
<evidence type="ECO:0000313" key="9">
    <source>
        <dbReference type="EMBL" id="ASP38640.1"/>
    </source>
</evidence>
<keyword evidence="7" id="KW-0998">Cell outer membrane</keyword>
<name>A0A222FIN7_9GAMM</name>
<keyword evidence="3" id="KW-1134">Transmembrane beta strand</keyword>